<keyword evidence="1" id="KW-0812">Transmembrane</keyword>
<evidence type="ECO:0000313" key="2">
    <source>
        <dbReference type="EMBL" id="OAI03813.1"/>
    </source>
</evidence>
<evidence type="ECO:0000313" key="3">
    <source>
        <dbReference type="Proteomes" id="UP000077763"/>
    </source>
</evidence>
<proteinExistence type="predicted"/>
<dbReference type="AlphaFoldDB" id="A0A177MER1"/>
<name>A0A177MER1_METMH</name>
<keyword evidence="1" id="KW-1133">Transmembrane helix</keyword>
<sequence length="155" mass="18039">MPTLPDFYVKQINNNRKLLSNFLRWNPLALLNNARKDYLAAWRNYSAIFGNGVIVVGLGCMFALIVLCVDLNEYLFNPPLTLEKMNKDTGKVIRVDSIRKQSTYSILLDVNGRQERFRVNFGDFRVKKLNKNDLYWLTGKNITILSQKEFNFLLV</sequence>
<dbReference type="RefSeq" id="WP_064036854.1">
    <property type="nucleotide sequence ID" value="NZ_LUUH01000053.1"/>
</dbReference>
<reference evidence="2 3" key="1">
    <citation type="submission" date="2016-03" db="EMBL/GenBank/DDBJ databases">
        <authorList>
            <person name="Ploux O."/>
        </authorList>
    </citation>
    <scope>NUCLEOTIDE SEQUENCE [LARGE SCALE GENOMIC DNA]</scope>
    <source>
        <strain evidence="2 3">R-45371</strain>
    </source>
</reference>
<organism evidence="2 3">
    <name type="scientific">Methylomonas methanica</name>
    <dbReference type="NCBI Taxonomy" id="421"/>
    <lineage>
        <taxon>Bacteria</taxon>
        <taxon>Pseudomonadati</taxon>
        <taxon>Pseudomonadota</taxon>
        <taxon>Gammaproteobacteria</taxon>
        <taxon>Methylococcales</taxon>
        <taxon>Methylococcaceae</taxon>
        <taxon>Methylomonas</taxon>
    </lineage>
</organism>
<dbReference type="EMBL" id="LUUH01000053">
    <property type="protein sequence ID" value="OAI03813.1"/>
    <property type="molecule type" value="Genomic_DNA"/>
</dbReference>
<evidence type="ECO:0000256" key="1">
    <source>
        <dbReference type="SAM" id="Phobius"/>
    </source>
</evidence>
<protein>
    <submittedName>
        <fullName evidence="2">Uncharacterized protein</fullName>
    </submittedName>
</protein>
<dbReference type="Proteomes" id="UP000077763">
    <property type="component" value="Unassembled WGS sequence"/>
</dbReference>
<comment type="caution">
    <text evidence="2">The sequence shown here is derived from an EMBL/GenBank/DDBJ whole genome shotgun (WGS) entry which is preliminary data.</text>
</comment>
<keyword evidence="1" id="KW-0472">Membrane</keyword>
<feature type="transmembrane region" description="Helical" evidence="1">
    <location>
        <begin position="48"/>
        <end position="69"/>
    </location>
</feature>
<accession>A0A177MER1</accession>
<gene>
    <name evidence="2" type="ORF">A1353_14235</name>
</gene>